<organism evidence="2 3">
    <name type="scientific">Shouchella xiaoxiensis</name>
    <dbReference type="NCBI Taxonomy" id="766895"/>
    <lineage>
        <taxon>Bacteria</taxon>
        <taxon>Bacillati</taxon>
        <taxon>Bacillota</taxon>
        <taxon>Bacilli</taxon>
        <taxon>Bacillales</taxon>
        <taxon>Bacillaceae</taxon>
        <taxon>Shouchella</taxon>
    </lineage>
</organism>
<evidence type="ECO:0008006" key="4">
    <source>
        <dbReference type="Google" id="ProtNLM"/>
    </source>
</evidence>
<comment type="caution">
    <text evidence="2">The sequence shown here is derived from an EMBL/GenBank/DDBJ whole genome shotgun (WGS) entry which is preliminary data.</text>
</comment>
<gene>
    <name evidence="2" type="ORF">JOC54_000705</name>
</gene>
<dbReference type="Proteomes" id="UP001179280">
    <property type="component" value="Unassembled WGS sequence"/>
</dbReference>
<protein>
    <recommendedName>
        <fullName evidence="4">FbpB family small basic protein</fullName>
    </recommendedName>
</protein>
<dbReference type="RefSeq" id="WP_148298155.1">
    <property type="nucleotide sequence ID" value="NZ_JAFBCV010000001.1"/>
</dbReference>
<accession>A0ABS2SSI7</accession>
<dbReference type="InterPro" id="IPR025004">
    <property type="entry name" value="SenN/SenS"/>
</dbReference>
<evidence type="ECO:0000313" key="3">
    <source>
        <dbReference type="Proteomes" id="UP001179280"/>
    </source>
</evidence>
<reference evidence="2" key="1">
    <citation type="submission" date="2021-01" db="EMBL/GenBank/DDBJ databases">
        <title>Genomic Encyclopedia of Type Strains, Phase IV (KMG-IV): sequencing the most valuable type-strain genomes for metagenomic binning, comparative biology and taxonomic classification.</title>
        <authorList>
            <person name="Goeker M."/>
        </authorList>
    </citation>
    <scope>NUCLEOTIDE SEQUENCE</scope>
    <source>
        <strain evidence="2">DSM 21943</strain>
    </source>
</reference>
<feature type="compositionally biased region" description="Basic and acidic residues" evidence="1">
    <location>
        <begin position="37"/>
        <end position="50"/>
    </location>
</feature>
<name>A0ABS2SSI7_9BACI</name>
<dbReference type="EMBL" id="JAFBCV010000001">
    <property type="protein sequence ID" value="MBM7837474.1"/>
    <property type="molecule type" value="Genomic_DNA"/>
</dbReference>
<sequence>MRKRHLVRYEDLIAQNRDELLNDPEALSKIDDKLYERAEKKNNKNKDNKSFRTSRF</sequence>
<feature type="region of interest" description="Disordered" evidence="1">
    <location>
        <begin position="37"/>
        <end position="56"/>
    </location>
</feature>
<evidence type="ECO:0000313" key="2">
    <source>
        <dbReference type="EMBL" id="MBM7837474.1"/>
    </source>
</evidence>
<dbReference type="Pfam" id="PF13040">
    <property type="entry name" value="Fur_reg_FbpB"/>
    <property type="match status" value="1"/>
</dbReference>
<proteinExistence type="predicted"/>
<evidence type="ECO:0000256" key="1">
    <source>
        <dbReference type="SAM" id="MobiDB-lite"/>
    </source>
</evidence>
<keyword evidence="3" id="KW-1185">Reference proteome</keyword>